<reference evidence="2 3" key="1">
    <citation type="journal article" date="2007" name="Genome Biol.">
        <title>Characterization and modeling of the Haemophilus influenzae core and supragenomes based on the complete genomic sequences of Rd and 12 clinical nontypeable strains.</title>
        <authorList>
            <person name="Hogg J.S."/>
            <person name="Hu F.Z."/>
            <person name="Janto B."/>
            <person name="Boissy R."/>
            <person name="Hayes J."/>
            <person name="Keefe R."/>
            <person name="Post J.C."/>
            <person name="Ehrlich G.D."/>
        </authorList>
    </citation>
    <scope>NUCLEOTIDE SEQUENCE [LARGE SCALE GENOMIC DNA]</scope>
    <source>
        <strain evidence="2">3655</strain>
        <strain evidence="3">NTHi 3655</strain>
    </source>
</reference>
<dbReference type="Pfam" id="PF04224">
    <property type="entry name" value="DUF417"/>
    <property type="match status" value="1"/>
</dbReference>
<dbReference type="Proteomes" id="UP000837958">
    <property type="component" value="Chromosome"/>
</dbReference>
<sequence length="98" mass="11094">MSAFNEFVEFVAKIITQPLSKKNTTLSEHTPSQSPEGKMVAKNIKWHKENSTYTSSYIIDAIIVTVDILTLAEDLELCRRMCKSHFGKKSESIKSIKT</sequence>
<dbReference type="EMBL" id="AAZF01000006">
    <property type="protein sequence ID" value="EDJ92530.1"/>
    <property type="molecule type" value="Genomic_DNA"/>
</dbReference>
<reference evidence="1" key="3">
    <citation type="submission" date="2024-01" db="EMBL/GenBank/DDBJ databases">
        <authorList>
            <person name="Riesbeck K."/>
        </authorList>
    </citation>
    <scope>NUCLEOTIDE SEQUENCE</scope>
    <source>
        <strain evidence="1">3655</strain>
    </source>
</reference>
<dbReference type="EMBL" id="OV040719">
    <property type="protein sequence ID" value="CAH0450990.1"/>
    <property type="molecule type" value="Genomic_DNA"/>
</dbReference>
<dbReference type="Proteomes" id="UP000003185">
    <property type="component" value="Unassembled WGS sequence"/>
</dbReference>
<accession>A0A0H3PBY6</accession>
<evidence type="ECO:0000313" key="2">
    <source>
        <dbReference type="EMBL" id="EDJ92530.1"/>
    </source>
</evidence>
<gene>
    <name evidence="2" type="ORF">CGSHi3655_04015</name>
    <name evidence="1" type="ORF">KRLU3655_LOCUS1066</name>
</gene>
<name>A0A0H3PBY6_HAEI3</name>
<dbReference type="InterPro" id="IPR007339">
    <property type="entry name" value="RclC-like"/>
</dbReference>
<protein>
    <submittedName>
        <fullName evidence="1">YkgB family protein</fullName>
    </submittedName>
</protein>
<reference evidence="4" key="2">
    <citation type="submission" date="2021-11" db="EMBL/GenBank/DDBJ databases">
        <authorList>
            <person name="Riesbeck K."/>
        </authorList>
    </citation>
    <scope>NUCLEOTIDE SEQUENCE [LARGE SCALE GENOMIC DNA]</scope>
</reference>
<dbReference type="AlphaFoldDB" id="A0A0H3PBY6"/>
<evidence type="ECO:0000313" key="1">
    <source>
        <dbReference type="EMBL" id="CAH0450990.1"/>
    </source>
</evidence>
<organism evidence="2 3">
    <name type="scientific">Haemophilus influenzae (strain NTHi 3655)</name>
    <dbReference type="NCBI Taxonomy" id="375177"/>
    <lineage>
        <taxon>Bacteria</taxon>
        <taxon>Pseudomonadati</taxon>
        <taxon>Pseudomonadota</taxon>
        <taxon>Gammaproteobacteria</taxon>
        <taxon>Pasteurellales</taxon>
        <taxon>Pasteurellaceae</taxon>
        <taxon>Haemophilus</taxon>
    </lineage>
</organism>
<proteinExistence type="predicted"/>
<evidence type="ECO:0000313" key="4">
    <source>
        <dbReference type="Proteomes" id="UP000837958"/>
    </source>
</evidence>
<evidence type="ECO:0000313" key="3">
    <source>
        <dbReference type="Proteomes" id="UP000003185"/>
    </source>
</evidence>